<dbReference type="InterPro" id="IPR020802">
    <property type="entry name" value="TesA-like"/>
</dbReference>
<dbReference type="FunFam" id="2.30.38.10:FF:000001">
    <property type="entry name" value="Non-ribosomal peptide synthetase PvdI"/>
    <property type="match status" value="1"/>
</dbReference>
<dbReference type="InterPro" id="IPR000873">
    <property type="entry name" value="AMP-dep_synth/lig_dom"/>
</dbReference>
<dbReference type="InterPro" id="IPR036736">
    <property type="entry name" value="ACP-like_sf"/>
</dbReference>
<evidence type="ECO:0000259" key="4">
    <source>
        <dbReference type="PROSITE" id="PS50075"/>
    </source>
</evidence>
<keyword evidence="6" id="KW-1185">Reference proteome</keyword>
<dbReference type="GO" id="GO:0008610">
    <property type="term" value="P:lipid biosynthetic process"/>
    <property type="evidence" value="ECO:0007669"/>
    <property type="project" value="UniProtKB-ARBA"/>
</dbReference>
<dbReference type="Pfam" id="PF00501">
    <property type="entry name" value="AMP-binding"/>
    <property type="match status" value="1"/>
</dbReference>
<dbReference type="SMART" id="SM00824">
    <property type="entry name" value="PKS_TE"/>
    <property type="match status" value="1"/>
</dbReference>
<dbReference type="RefSeq" id="WP_204044301.1">
    <property type="nucleotide sequence ID" value="NZ_BOOA01000060.1"/>
</dbReference>
<dbReference type="GO" id="GO:0009239">
    <property type="term" value="P:enterobactin biosynthetic process"/>
    <property type="evidence" value="ECO:0007669"/>
    <property type="project" value="TreeGrafter"/>
</dbReference>
<dbReference type="SUPFAM" id="SSF52777">
    <property type="entry name" value="CoA-dependent acyltransferases"/>
    <property type="match status" value="2"/>
</dbReference>
<evidence type="ECO:0000313" key="6">
    <source>
        <dbReference type="Proteomes" id="UP000640052"/>
    </source>
</evidence>
<dbReference type="GO" id="GO:0005829">
    <property type="term" value="C:cytosol"/>
    <property type="evidence" value="ECO:0007669"/>
    <property type="project" value="TreeGrafter"/>
</dbReference>
<dbReference type="CDD" id="cd05930">
    <property type="entry name" value="A_NRPS"/>
    <property type="match status" value="1"/>
</dbReference>
<dbReference type="InterPro" id="IPR020806">
    <property type="entry name" value="PKS_PP-bd"/>
</dbReference>
<sequence>MRPASAVQRGMWLVSSLDGGGTAFTIATATLLRGDLDTAALRDALGAVVARHEILRTRFVRAEGRELAAVTDQDCPIPVESATAAGLDEARAVLDRAAAVPFDLGRGPLLRLQLVRLGPREHVAGLTLHHAVADGRSVALLLTEWAREYAARTGGPPACLPPPPCYWDHVVTSAETGYWRERLRGVRPLDLPPPLGHDRPGADGVEHFAIGPELLAGVDRLARDSGATRYVVLMAAFHALLGRLCRTGDVAVGTTMATCESEEAAQALGPMFNTVVVRHRMGGDRSFLDVVAGVREAVLQAFEHLHVPFEDVLGEMRAGTAVSGRNPLFNTFFEVDHEEAAPLRLPGLAAEHLAVGHHTAKTDLMMALKPRGARLDGTLTYRAGACDTRLAATVAACYTALLREVTADPGRPLAALAMMPAHDHTEVTARLPLGLEAEPAGLCVHELFERQAARTPGAIAVRMLRSGAPGLTYAELGARADRLAGRLRALGVGPGRRVAVLLPRTPDLLVAFLAVWKAGGAYVPLDPAFPAARLRFLADDSRALAVVTEPGLLSLAGELGPPPVLVDGLAPEAEAPPCPVSPEDLCYVIYTSGSTGTPKGVLVEHRGLANFLDWCVRRYAATGEGGAPLFSSVAFDMVVPNLFTPLLIGQTVHIVPEEVGHDRLGEVLASAAPYSFVKLTPGHLQLLSRSLPAPAARGLAELLVVGADTFPLSVLREWRELDPATPILNEYGPTEASVANCVHEVGDERGAPPIGRPIPGTSMYVLGPGGAPMPVGVPGELYIGGACVARGYAGRPATTAAAFVPDPFGPPGSRLYRTGDLGRWLPTGELEFLGRADQQVKLQGYRIEPGEIESALIAHPSVRQALVTVAPAPSGQDALIAYVVPAGPGADTAALRERLAATLPAYLVPAAFVELPALPLNDNGKVDRAALPAPAWGSGGTSGAAYASDVESAVAEAWSEVLGVPADRLGRDDNFFALGGNSLLVLSVSERLRRRLGEAVSFESFLRRPTIAGVAAAISRAPGRASCLARLEEGGSGTPIVFVHPLGGTLFCYRHLLGELRGTSPLYGITLPSLVAGARPEPSLEEQAAGYAAQIMAAIDGPVIVAGWSAGGIIAFELARRLREEGGQVARLVLIDPSEPDGGSRWRGHVRELRQIRSRLALAGEAEREARFQSVVRSDLFAAMGVDPATCRDHQLFPQDALAVWERQLGLLGAYEPAPYDGEVALLTQEGGGDRIAPWRDLTGGIRHLRVEGDHLGMMRPPAVTSLAQAIRELAEEEAV</sequence>
<dbReference type="AlphaFoldDB" id="A0A919QJU8"/>
<dbReference type="Gene3D" id="3.40.50.12780">
    <property type="entry name" value="N-terminal domain of ligase-like"/>
    <property type="match status" value="1"/>
</dbReference>
<dbReference type="InterPro" id="IPR025110">
    <property type="entry name" value="AMP-bd_C"/>
</dbReference>
<comment type="caution">
    <text evidence="5">The sequence shown here is derived from an EMBL/GenBank/DDBJ whole genome shotgun (WGS) entry which is preliminary data.</text>
</comment>
<dbReference type="Gene3D" id="3.30.559.30">
    <property type="entry name" value="Nonribosomal peptide synthetase, condensation domain"/>
    <property type="match status" value="1"/>
</dbReference>
<gene>
    <name evidence="5" type="ORF">Aph01nite_59650</name>
</gene>
<dbReference type="Pfam" id="PF13193">
    <property type="entry name" value="AMP-binding_C"/>
    <property type="match status" value="1"/>
</dbReference>
<name>A0A919QJU8_9ACTN</name>
<dbReference type="InterPro" id="IPR020845">
    <property type="entry name" value="AMP-binding_CS"/>
</dbReference>
<dbReference type="InterPro" id="IPR045851">
    <property type="entry name" value="AMP-bd_C_sf"/>
</dbReference>
<dbReference type="Pfam" id="PF00668">
    <property type="entry name" value="Condensation"/>
    <property type="match status" value="1"/>
</dbReference>
<dbReference type="PROSITE" id="PS50075">
    <property type="entry name" value="CARRIER"/>
    <property type="match status" value="1"/>
</dbReference>
<dbReference type="Gene3D" id="1.10.1200.10">
    <property type="entry name" value="ACP-like"/>
    <property type="match status" value="1"/>
</dbReference>
<dbReference type="CDD" id="cd19531">
    <property type="entry name" value="LCL_NRPS-like"/>
    <property type="match status" value="1"/>
</dbReference>
<dbReference type="SMART" id="SM00823">
    <property type="entry name" value="PKS_PP"/>
    <property type="match status" value="1"/>
</dbReference>
<dbReference type="SUPFAM" id="SSF56801">
    <property type="entry name" value="Acetyl-CoA synthetase-like"/>
    <property type="match status" value="1"/>
</dbReference>
<reference evidence="5" key="1">
    <citation type="submission" date="2021-01" db="EMBL/GenBank/DDBJ databases">
        <title>Whole genome shotgun sequence of Acrocarpospora phusangensis NBRC 108782.</title>
        <authorList>
            <person name="Komaki H."/>
            <person name="Tamura T."/>
        </authorList>
    </citation>
    <scope>NUCLEOTIDE SEQUENCE</scope>
    <source>
        <strain evidence="5">NBRC 108782</strain>
    </source>
</reference>
<dbReference type="FunFam" id="3.30.300.30:FF:000010">
    <property type="entry name" value="Enterobactin synthetase component F"/>
    <property type="match status" value="1"/>
</dbReference>
<dbReference type="InterPro" id="IPR009081">
    <property type="entry name" value="PP-bd_ACP"/>
</dbReference>
<dbReference type="SUPFAM" id="SSF53474">
    <property type="entry name" value="alpha/beta-Hydrolases"/>
    <property type="match status" value="1"/>
</dbReference>
<evidence type="ECO:0000256" key="3">
    <source>
        <dbReference type="ARBA" id="ARBA00022553"/>
    </source>
</evidence>
<dbReference type="InterPro" id="IPR042099">
    <property type="entry name" value="ANL_N_sf"/>
</dbReference>
<accession>A0A919QJU8</accession>
<dbReference type="Gene3D" id="3.40.50.1820">
    <property type="entry name" value="alpha/beta hydrolase"/>
    <property type="match status" value="1"/>
</dbReference>
<dbReference type="InterPro" id="IPR023213">
    <property type="entry name" value="CAT-like_dom_sf"/>
</dbReference>
<dbReference type="InterPro" id="IPR010071">
    <property type="entry name" value="AA_adenyl_dom"/>
</dbReference>
<proteinExistence type="predicted"/>
<dbReference type="FunFam" id="3.40.50.980:FF:000001">
    <property type="entry name" value="Non-ribosomal peptide synthetase"/>
    <property type="match status" value="1"/>
</dbReference>
<dbReference type="Gene3D" id="3.30.559.10">
    <property type="entry name" value="Chloramphenicol acetyltransferase-like domain"/>
    <property type="match status" value="1"/>
</dbReference>
<keyword evidence="3" id="KW-0597">Phosphoprotein</keyword>
<dbReference type="GO" id="GO:0009366">
    <property type="term" value="C:enterobactin synthetase complex"/>
    <property type="evidence" value="ECO:0007669"/>
    <property type="project" value="TreeGrafter"/>
</dbReference>
<feature type="domain" description="Carrier" evidence="4">
    <location>
        <begin position="945"/>
        <end position="1022"/>
    </location>
</feature>
<protein>
    <recommendedName>
        <fullName evidence="4">Carrier domain-containing protein</fullName>
    </recommendedName>
</protein>
<dbReference type="EMBL" id="BOOA01000060">
    <property type="protein sequence ID" value="GIH27655.1"/>
    <property type="molecule type" value="Genomic_DNA"/>
</dbReference>
<dbReference type="SUPFAM" id="SSF47336">
    <property type="entry name" value="ACP-like"/>
    <property type="match status" value="1"/>
</dbReference>
<dbReference type="InterPro" id="IPR001242">
    <property type="entry name" value="Condensation_dom"/>
</dbReference>
<dbReference type="InterPro" id="IPR029058">
    <property type="entry name" value="AB_hydrolase_fold"/>
</dbReference>
<dbReference type="InterPro" id="IPR001031">
    <property type="entry name" value="Thioesterase"/>
</dbReference>
<evidence type="ECO:0000256" key="1">
    <source>
        <dbReference type="ARBA" id="ARBA00001957"/>
    </source>
</evidence>
<keyword evidence="2" id="KW-0596">Phosphopantetheine</keyword>
<dbReference type="Pfam" id="PF00975">
    <property type="entry name" value="Thioesterase"/>
    <property type="match status" value="1"/>
</dbReference>
<comment type="cofactor">
    <cofactor evidence="1">
        <name>pantetheine 4'-phosphate</name>
        <dbReference type="ChEBI" id="CHEBI:47942"/>
    </cofactor>
</comment>
<dbReference type="GO" id="GO:0043041">
    <property type="term" value="P:amino acid activation for nonribosomal peptide biosynthetic process"/>
    <property type="evidence" value="ECO:0007669"/>
    <property type="project" value="TreeGrafter"/>
</dbReference>
<dbReference type="NCBIfam" id="TIGR01733">
    <property type="entry name" value="AA-adenyl-dom"/>
    <property type="match status" value="1"/>
</dbReference>
<dbReference type="GO" id="GO:0031177">
    <property type="term" value="F:phosphopantetheine binding"/>
    <property type="evidence" value="ECO:0007669"/>
    <property type="project" value="InterPro"/>
</dbReference>
<dbReference type="Proteomes" id="UP000640052">
    <property type="component" value="Unassembled WGS sequence"/>
</dbReference>
<dbReference type="PROSITE" id="PS00455">
    <property type="entry name" value="AMP_BINDING"/>
    <property type="match status" value="1"/>
</dbReference>
<dbReference type="Gene3D" id="3.30.300.30">
    <property type="match status" value="1"/>
</dbReference>
<evidence type="ECO:0000313" key="5">
    <source>
        <dbReference type="EMBL" id="GIH27655.1"/>
    </source>
</evidence>
<dbReference type="Pfam" id="PF00550">
    <property type="entry name" value="PP-binding"/>
    <property type="match status" value="1"/>
</dbReference>
<dbReference type="PANTHER" id="PTHR45527:SF1">
    <property type="entry name" value="FATTY ACID SYNTHASE"/>
    <property type="match status" value="1"/>
</dbReference>
<dbReference type="GO" id="GO:0047527">
    <property type="term" value="F:2,3-dihydroxybenzoate-serine ligase activity"/>
    <property type="evidence" value="ECO:0007669"/>
    <property type="project" value="TreeGrafter"/>
</dbReference>
<evidence type="ECO:0000256" key="2">
    <source>
        <dbReference type="ARBA" id="ARBA00022450"/>
    </source>
</evidence>
<organism evidence="5 6">
    <name type="scientific">Acrocarpospora phusangensis</name>
    <dbReference type="NCBI Taxonomy" id="1070424"/>
    <lineage>
        <taxon>Bacteria</taxon>
        <taxon>Bacillati</taxon>
        <taxon>Actinomycetota</taxon>
        <taxon>Actinomycetes</taxon>
        <taxon>Streptosporangiales</taxon>
        <taxon>Streptosporangiaceae</taxon>
        <taxon>Acrocarpospora</taxon>
    </lineage>
</organism>
<dbReference type="PANTHER" id="PTHR45527">
    <property type="entry name" value="NONRIBOSOMAL PEPTIDE SYNTHETASE"/>
    <property type="match status" value="1"/>
</dbReference>